<name>A0A8C8A4W9_9TELE</name>
<evidence type="ECO:0000313" key="2">
    <source>
        <dbReference type="Proteomes" id="UP000694383"/>
    </source>
</evidence>
<proteinExistence type="predicted"/>
<sequence>MYFVFMINTCGAAWLGLRATPRGRGIPLKGEHCRWRKKRSDSVCCMALRGAHRVGNKDRSSSPWLLCILSRRDPTVAG</sequence>
<reference evidence="1" key="2">
    <citation type="submission" date="2025-09" db="UniProtKB">
        <authorList>
            <consortium name="Ensembl"/>
        </authorList>
    </citation>
    <scope>IDENTIFICATION</scope>
</reference>
<keyword evidence="2" id="KW-1185">Reference proteome</keyword>
<dbReference type="Ensembl" id="ENSOSIT00000052423.1">
    <property type="protein sequence ID" value="ENSOSIP00000049907.1"/>
    <property type="gene ID" value="ENSOSIG00000023332.1"/>
</dbReference>
<dbReference type="AlphaFoldDB" id="A0A8C8A4W9"/>
<evidence type="ECO:0000313" key="1">
    <source>
        <dbReference type="Ensembl" id="ENSOSIP00000049907.1"/>
    </source>
</evidence>
<reference evidence="1" key="1">
    <citation type="submission" date="2025-08" db="UniProtKB">
        <authorList>
            <consortium name="Ensembl"/>
        </authorList>
    </citation>
    <scope>IDENTIFICATION</scope>
</reference>
<organism evidence="1 2">
    <name type="scientific">Oryzias sinensis</name>
    <name type="common">Chinese medaka</name>
    <dbReference type="NCBI Taxonomy" id="183150"/>
    <lineage>
        <taxon>Eukaryota</taxon>
        <taxon>Metazoa</taxon>
        <taxon>Chordata</taxon>
        <taxon>Craniata</taxon>
        <taxon>Vertebrata</taxon>
        <taxon>Euteleostomi</taxon>
        <taxon>Actinopterygii</taxon>
        <taxon>Neopterygii</taxon>
        <taxon>Teleostei</taxon>
        <taxon>Neoteleostei</taxon>
        <taxon>Acanthomorphata</taxon>
        <taxon>Ovalentaria</taxon>
        <taxon>Atherinomorphae</taxon>
        <taxon>Beloniformes</taxon>
        <taxon>Adrianichthyidae</taxon>
        <taxon>Oryziinae</taxon>
        <taxon>Oryzias</taxon>
    </lineage>
</organism>
<dbReference type="Proteomes" id="UP000694383">
    <property type="component" value="Unplaced"/>
</dbReference>
<accession>A0A8C8A4W9</accession>
<protein>
    <submittedName>
        <fullName evidence="1">Uncharacterized protein</fullName>
    </submittedName>
</protein>